<evidence type="ECO:0000259" key="3">
    <source>
        <dbReference type="Pfam" id="PF00685"/>
    </source>
</evidence>
<dbReference type="GO" id="GO:0005737">
    <property type="term" value="C:cytoplasm"/>
    <property type="evidence" value="ECO:0000318"/>
    <property type="project" value="GO_Central"/>
</dbReference>
<evidence type="ECO:0000256" key="1">
    <source>
        <dbReference type="ARBA" id="ARBA00005771"/>
    </source>
</evidence>
<dbReference type="GO" id="GO:0008146">
    <property type="term" value="F:sulfotransferase activity"/>
    <property type="evidence" value="ECO:0000318"/>
    <property type="project" value="GO_Central"/>
</dbReference>
<keyword evidence="2" id="KW-0808">Transferase</keyword>
<dbReference type="RefSeq" id="XP_002292441.1">
    <property type="nucleotide sequence ID" value="XM_002292405.1"/>
</dbReference>
<dbReference type="Pfam" id="PF00685">
    <property type="entry name" value="Sulfotransfer_1"/>
    <property type="match status" value="1"/>
</dbReference>
<sequence length="295" mass="34234">MASASKTPAYTNHDGFLLPVGFPTDSFDSALKYQAQENDLFICTYPKCGTTWTQHISYLILNDGKPLPADQRLDVVWPHLEEVGKEFIETKATIAGGYRLIKTHFPHKFTPANPNAKYIFVARNPKDCVVSFYHHTVGFPRHYDFAEGSFDTYFNLFLEGKVDSNDYFDFLREWLDHKDDPNVLFLRYEAGRKNTREYVLQIATFLDDKVYPQRLLADNEKILKLVMEHSSLDSMKKDARRWCSDRTGFKPFIRKGSTGGWDELLSMEQAEMLQKRLNETFTTEELDFLGEQYQG</sequence>
<gene>
    <name evidence="4" type="ORF">THAPSDRAFT_7980</name>
</gene>
<comment type="similarity">
    <text evidence="1">Belongs to the sulfotransferase 1 family.</text>
</comment>
<dbReference type="PANTHER" id="PTHR11783">
    <property type="entry name" value="SULFOTRANSFERASE SULT"/>
    <property type="match status" value="1"/>
</dbReference>
<keyword evidence="5" id="KW-1185">Reference proteome</keyword>
<dbReference type="GeneID" id="7443526"/>
<dbReference type="eggNOG" id="KOG1584">
    <property type="taxonomic scope" value="Eukaryota"/>
</dbReference>
<dbReference type="InterPro" id="IPR000863">
    <property type="entry name" value="Sulfotransferase_dom"/>
</dbReference>
<reference evidence="4 5" key="2">
    <citation type="journal article" date="2008" name="Nature">
        <title>The Phaeodactylum genome reveals the evolutionary history of diatom genomes.</title>
        <authorList>
            <person name="Bowler C."/>
            <person name="Allen A.E."/>
            <person name="Badger J.H."/>
            <person name="Grimwood J."/>
            <person name="Jabbari K."/>
            <person name="Kuo A."/>
            <person name="Maheswari U."/>
            <person name="Martens C."/>
            <person name="Maumus F."/>
            <person name="Otillar R.P."/>
            <person name="Rayko E."/>
            <person name="Salamov A."/>
            <person name="Vandepoele K."/>
            <person name="Beszteri B."/>
            <person name="Gruber A."/>
            <person name="Heijde M."/>
            <person name="Katinka M."/>
            <person name="Mock T."/>
            <person name="Valentin K."/>
            <person name="Verret F."/>
            <person name="Berges J.A."/>
            <person name="Brownlee C."/>
            <person name="Cadoret J.P."/>
            <person name="Chiovitti A."/>
            <person name="Choi C.J."/>
            <person name="Coesel S."/>
            <person name="De Martino A."/>
            <person name="Detter J.C."/>
            <person name="Durkin C."/>
            <person name="Falciatore A."/>
            <person name="Fournet J."/>
            <person name="Haruta M."/>
            <person name="Huysman M.J."/>
            <person name="Jenkins B.D."/>
            <person name="Jiroutova K."/>
            <person name="Jorgensen R.E."/>
            <person name="Joubert Y."/>
            <person name="Kaplan A."/>
            <person name="Kroger N."/>
            <person name="Kroth P.G."/>
            <person name="La Roche J."/>
            <person name="Lindquist E."/>
            <person name="Lommer M."/>
            <person name="Martin-Jezequel V."/>
            <person name="Lopez P.J."/>
            <person name="Lucas S."/>
            <person name="Mangogna M."/>
            <person name="McGinnis K."/>
            <person name="Medlin L.K."/>
            <person name="Montsant A."/>
            <person name="Oudot-Le Secq M.P."/>
            <person name="Napoli C."/>
            <person name="Obornik M."/>
            <person name="Parker M.S."/>
            <person name="Petit J.L."/>
            <person name="Porcel B.M."/>
            <person name="Poulsen N."/>
            <person name="Robison M."/>
            <person name="Rychlewski L."/>
            <person name="Rynearson T.A."/>
            <person name="Schmutz J."/>
            <person name="Shapiro H."/>
            <person name="Siaut M."/>
            <person name="Stanley M."/>
            <person name="Sussman M.R."/>
            <person name="Taylor A.R."/>
            <person name="Vardi A."/>
            <person name="von Dassow P."/>
            <person name="Vyverman W."/>
            <person name="Willis A."/>
            <person name="Wyrwicz L.S."/>
            <person name="Rokhsar D.S."/>
            <person name="Weissenbach J."/>
            <person name="Armbrust E.V."/>
            <person name="Green B.R."/>
            <person name="Van de Peer Y."/>
            <person name="Grigoriev I.V."/>
        </authorList>
    </citation>
    <scope>NUCLEOTIDE SEQUENCE [LARGE SCALE GENOMIC DNA]</scope>
    <source>
        <strain evidence="4 5">CCMP1335</strain>
    </source>
</reference>
<dbReference type="OMA" id="EFPILEC"/>
<dbReference type="HOGENOM" id="CLU_027239_1_2_1"/>
<reference evidence="4 5" key="1">
    <citation type="journal article" date="2004" name="Science">
        <title>The genome of the diatom Thalassiosira pseudonana: ecology, evolution, and metabolism.</title>
        <authorList>
            <person name="Armbrust E.V."/>
            <person name="Berges J.A."/>
            <person name="Bowler C."/>
            <person name="Green B.R."/>
            <person name="Martinez D."/>
            <person name="Putnam N.H."/>
            <person name="Zhou S."/>
            <person name="Allen A.E."/>
            <person name="Apt K.E."/>
            <person name="Bechner M."/>
            <person name="Brzezinski M.A."/>
            <person name="Chaal B.K."/>
            <person name="Chiovitti A."/>
            <person name="Davis A.K."/>
            <person name="Demarest M.S."/>
            <person name="Detter J.C."/>
            <person name="Glavina T."/>
            <person name="Goodstein D."/>
            <person name="Hadi M.Z."/>
            <person name="Hellsten U."/>
            <person name="Hildebrand M."/>
            <person name="Jenkins B.D."/>
            <person name="Jurka J."/>
            <person name="Kapitonov V.V."/>
            <person name="Kroger N."/>
            <person name="Lau W.W."/>
            <person name="Lane T.W."/>
            <person name="Larimer F.W."/>
            <person name="Lippmeier J.C."/>
            <person name="Lucas S."/>
            <person name="Medina M."/>
            <person name="Montsant A."/>
            <person name="Obornik M."/>
            <person name="Parker M.S."/>
            <person name="Palenik B."/>
            <person name="Pazour G.J."/>
            <person name="Richardson P.M."/>
            <person name="Rynearson T.A."/>
            <person name="Saito M.A."/>
            <person name="Schwartz D.C."/>
            <person name="Thamatrakoln K."/>
            <person name="Valentin K."/>
            <person name="Vardi A."/>
            <person name="Wilkerson F.P."/>
            <person name="Rokhsar D.S."/>
        </authorList>
    </citation>
    <scope>NUCLEOTIDE SEQUENCE [LARGE SCALE GENOMIC DNA]</scope>
    <source>
        <strain evidence="4 5">CCMP1335</strain>
    </source>
</reference>
<dbReference type="EMBL" id="CM000645">
    <property type="protein sequence ID" value="EED90416.1"/>
    <property type="molecule type" value="Genomic_DNA"/>
</dbReference>
<protein>
    <recommendedName>
        <fullName evidence="3">Sulfotransferase domain-containing protein</fullName>
    </recommendedName>
</protein>
<dbReference type="InterPro" id="IPR027417">
    <property type="entry name" value="P-loop_NTPase"/>
</dbReference>
<name>B8C826_THAPS</name>
<dbReference type="SUPFAM" id="SSF52540">
    <property type="entry name" value="P-loop containing nucleoside triphosphate hydrolases"/>
    <property type="match status" value="1"/>
</dbReference>
<dbReference type="GO" id="GO:0051923">
    <property type="term" value="P:sulfation"/>
    <property type="evidence" value="ECO:0000318"/>
    <property type="project" value="GO_Central"/>
</dbReference>
<dbReference type="AlphaFoldDB" id="B8C826"/>
<evidence type="ECO:0000313" key="5">
    <source>
        <dbReference type="Proteomes" id="UP000001449"/>
    </source>
</evidence>
<proteinExistence type="inferred from homology"/>
<organism evidence="4 5">
    <name type="scientific">Thalassiosira pseudonana</name>
    <name type="common">Marine diatom</name>
    <name type="synonym">Cyclotella nana</name>
    <dbReference type="NCBI Taxonomy" id="35128"/>
    <lineage>
        <taxon>Eukaryota</taxon>
        <taxon>Sar</taxon>
        <taxon>Stramenopiles</taxon>
        <taxon>Ochrophyta</taxon>
        <taxon>Bacillariophyta</taxon>
        <taxon>Coscinodiscophyceae</taxon>
        <taxon>Thalassiosirophycidae</taxon>
        <taxon>Thalassiosirales</taxon>
        <taxon>Thalassiosiraceae</taxon>
        <taxon>Thalassiosira</taxon>
    </lineage>
</organism>
<evidence type="ECO:0000313" key="4">
    <source>
        <dbReference type="EMBL" id="EED90416.1"/>
    </source>
</evidence>
<dbReference type="Proteomes" id="UP000001449">
    <property type="component" value="Chromosome 9"/>
</dbReference>
<feature type="domain" description="Sulfotransferase" evidence="3">
    <location>
        <begin position="38"/>
        <end position="281"/>
    </location>
</feature>
<dbReference type="PaxDb" id="35128-Thaps7980"/>
<dbReference type="Gene3D" id="3.40.50.300">
    <property type="entry name" value="P-loop containing nucleotide triphosphate hydrolases"/>
    <property type="match status" value="1"/>
</dbReference>
<dbReference type="InParanoid" id="B8C826"/>
<dbReference type="KEGG" id="tps:THAPSDRAFT_7980"/>
<accession>B8C826</accession>
<evidence type="ECO:0000256" key="2">
    <source>
        <dbReference type="ARBA" id="ARBA00022679"/>
    </source>
</evidence>